<name>A0A3D4V5N1_9BACT</name>
<sequence length="92" mass="9963">MTPDPARGVPGKIGNHIRQLRFAHGQMTQEALAQAVGITRQTVIALEAERYAPSLDLALRLAAEFGIGVDRVFFRRDADGMPPAPLPTEPTT</sequence>
<dbReference type="Proteomes" id="UP000264071">
    <property type="component" value="Unassembled WGS sequence"/>
</dbReference>
<accession>A0A3D4V5N1</accession>
<evidence type="ECO:0000259" key="2">
    <source>
        <dbReference type="PROSITE" id="PS50943"/>
    </source>
</evidence>
<feature type="domain" description="HTH cro/C1-type" evidence="2">
    <location>
        <begin position="17"/>
        <end position="72"/>
    </location>
</feature>
<dbReference type="Gene3D" id="1.10.260.40">
    <property type="entry name" value="lambda repressor-like DNA-binding domains"/>
    <property type="match status" value="1"/>
</dbReference>
<dbReference type="PROSITE" id="PS50943">
    <property type="entry name" value="HTH_CROC1"/>
    <property type="match status" value="1"/>
</dbReference>
<keyword evidence="1" id="KW-0238">DNA-binding</keyword>
<organism evidence="3 4">
    <name type="scientific">Gemmatimonas aurantiaca</name>
    <dbReference type="NCBI Taxonomy" id="173480"/>
    <lineage>
        <taxon>Bacteria</taxon>
        <taxon>Pseudomonadati</taxon>
        <taxon>Gemmatimonadota</taxon>
        <taxon>Gemmatimonadia</taxon>
        <taxon>Gemmatimonadales</taxon>
        <taxon>Gemmatimonadaceae</taxon>
        <taxon>Gemmatimonas</taxon>
    </lineage>
</organism>
<proteinExistence type="predicted"/>
<reference evidence="3 4" key="1">
    <citation type="journal article" date="2018" name="Nat. Biotechnol.">
        <title>A standardized bacterial taxonomy based on genome phylogeny substantially revises the tree of life.</title>
        <authorList>
            <person name="Parks D.H."/>
            <person name="Chuvochina M."/>
            <person name="Waite D.W."/>
            <person name="Rinke C."/>
            <person name="Skarshewski A."/>
            <person name="Chaumeil P.A."/>
            <person name="Hugenholtz P."/>
        </authorList>
    </citation>
    <scope>NUCLEOTIDE SEQUENCE [LARGE SCALE GENOMIC DNA]</scope>
    <source>
        <strain evidence="3">UBA8844</strain>
    </source>
</reference>
<dbReference type="InterPro" id="IPR001387">
    <property type="entry name" value="Cro/C1-type_HTH"/>
</dbReference>
<dbReference type="AlphaFoldDB" id="A0A3D4V5N1"/>
<dbReference type="Pfam" id="PF01381">
    <property type="entry name" value="HTH_3"/>
    <property type="match status" value="1"/>
</dbReference>
<dbReference type="PANTHER" id="PTHR46558:SF4">
    <property type="entry name" value="DNA-BIDING PHAGE PROTEIN"/>
    <property type="match status" value="1"/>
</dbReference>
<evidence type="ECO:0000313" key="4">
    <source>
        <dbReference type="Proteomes" id="UP000264071"/>
    </source>
</evidence>
<dbReference type="GO" id="GO:0003677">
    <property type="term" value="F:DNA binding"/>
    <property type="evidence" value="ECO:0007669"/>
    <property type="project" value="UniProtKB-KW"/>
</dbReference>
<protein>
    <submittedName>
        <fullName evidence="3">Transcriptional regulator</fullName>
    </submittedName>
</protein>
<dbReference type="InterPro" id="IPR010982">
    <property type="entry name" value="Lambda_DNA-bd_dom_sf"/>
</dbReference>
<evidence type="ECO:0000313" key="3">
    <source>
        <dbReference type="EMBL" id="HCT56449.1"/>
    </source>
</evidence>
<dbReference type="SMART" id="SM00530">
    <property type="entry name" value="HTH_XRE"/>
    <property type="match status" value="1"/>
</dbReference>
<comment type="caution">
    <text evidence="3">The sequence shown here is derived from an EMBL/GenBank/DDBJ whole genome shotgun (WGS) entry which is preliminary data.</text>
</comment>
<gene>
    <name evidence="3" type="ORF">DGD08_04465</name>
</gene>
<evidence type="ECO:0000256" key="1">
    <source>
        <dbReference type="ARBA" id="ARBA00023125"/>
    </source>
</evidence>
<dbReference type="SUPFAM" id="SSF47413">
    <property type="entry name" value="lambda repressor-like DNA-binding domains"/>
    <property type="match status" value="1"/>
</dbReference>
<dbReference type="CDD" id="cd00093">
    <property type="entry name" value="HTH_XRE"/>
    <property type="match status" value="1"/>
</dbReference>
<dbReference type="EMBL" id="DPIY01000005">
    <property type="protein sequence ID" value="HCT56449.1"/>
    <property type="molecule type" value="Genomic_DNA"/>
</dbReference>
<dbReference type="PANTHER" id="PTHR46558">
    <property type="entry name" value="TRACRIPTIONAL REGULATORY PROTEIN-RELATED-RELATED"/>
    <property type="match status" value="1"/>
</dbReference>